<evidence type="ECO:0000313" key="14">
    <source>
        <dbReference type="EnsemblMetazoa" id="KAF7494683.1"/>
    </source>
</evidence>
<evidence type="ECO:0000256" key="10">
    <source>
        <dbReference type="SAM" id="MobiDB-lite"/>
    </source>
</evidence>
<dbReference type="EMBL" id="WVUK01000052">
    <property type="protein sequence ID" value="KAF7494683.1"/>
    <property type="molecule type" value="Genomic_DNA"/>
</dbReference>
<evidence type="ECO:0000256" key="7">
    <source>
        <dbReference type="ARBA" id="ARBA00023273"/>
    </source>
</evidence>
<dbReference type="Pfam" id="PF10243">
    <property type="entry name" value="MIP-T3"/>
    <property type="match status" value="1"/>
</dbReference>
<feature type="compositionally biased region" description="Basic and acidic residues" evidence="10">
    <location>
        <begin position="425"/>
        <end position="440"/>
    </location>
</feature>
<dbReference type="PANTHER" id="PTHR31363:SF0">
    <property type="entry name" value="TRAF3-INTERACTING PROTEIN 1"/>
    <property type="match status" value="1"/>
</dbReference>
<feature type="region of interest" description="Disordered" evidence="10">
    <location>
        <begin position="379"/>
        <end position="501"/>
    </location>
</feature>
<dbReference type="InterPro" id="IPR018799">
    <property type="entry name" value="TRAF3IP1"/>
</dbReference>
<dbReference type="GO" id="GO:0060271">
    <property type="term" value="P:cilium assembly"/>
    <property type="evidence" value="ECO:0007669"/>
    <property type="project" value="TreeGrafter"/>
</dbReference>
<evidence type="ECO:0000256" key="8">
    <source>
        <dbReference type="ARBA" id="ARBA00043971"/>
    </source>
</evidence>
<evidence type="ECO:0000256" key="1">
    <source>
        <dbReference type="ARBA" id="ARBA00004120"/>
    </source>
</evidence>
<keyword evidence="6" id="KW-0206">Cytoskeleton</keyword>
<dbReference type="InterPro" id="IPR040468">
    <property type="entry name" value="TRAF3IP1_N"/>
</dbReference>
<dbReference type="EnsemblMetazoa" id="SSS_2217s_mrna">
    <property type="protein sequence ID" value="KAF7494683.1"/>
    <property type="gene ID" value="SSS_2217"/>
</dbReference>
<feature type="compositionally biased region" description="Low complexity" evidence="10">
    <location>
        <begin position="161"/>
        <end position="180"/>
    </location>
</feature>
<dbReference type="OrthoDB" id="10258914at2759"/>
<dbReference type="GO" id="GO:0036064">
    <property type="term" value="C:ciliary basal body"/>
    <property type="evidence" value="ECO:0007669"/>
    <property type="project" value="TreeGrafter"/>
</dbReference>
<keyword evidence="3" id="KW-0963">Cytoplasm</keyword>
<keyword evidence="5 9" id="KW-0175">Coiled coil</keyword>
<feature type="coiled-coil region" evidence="9">
    <location>
        <begin position="661"/>
        <end position="713"/>
    </location>
</feature>
<feature type="domain" description="TRAF3-interacting protein 1 C-terminal" evidence="12">
    <location>
        <begin position="582"/>
        <end position="727"/>
    </location>
</feature>
<dbReference type="GO" id="GO:0008017">
    <property type="term" value="F:microtubule binding"/>
    <property type="evidence" value="ECO:0007669"/>
    <property type="project" value="InterPro"/>
</dbReference>
<feature type="compositionally biased region" description="Basic and acidic residues" evidence="10">
    <location>
        <begin position="279"/>
        <end position="295"/>
    </location>
</feature>
<dbReference type="Pfam" id="PF17749">
    <property type="entry name" value="MIP-T3_C"/>
    <property type="match status" value="1"/>
</dbReference>
<dbReference type="GO" id="GO:0005930">
    <property type="term" value="C:axoneme"/>
    <property type="evidence" value="ECO:0007669"/>
    <property type="project" value="UniProtKB-SubCell"/>
</dbReference>
<evidence type="ECO:0000256" key="4">
    <source>
        <dbReference type="ARBA" id="ARBA00022794"/>
    </source>
</evidence>
<feature type="compositionally biased region" description="Low complexity" evidence="10">
    <location>
        <begin position="212"/>
        <end position="226"/>
    </location>
</feature>
<reference evidence="14" key="3">
    <citation type="submission" date="2022-06" db="UniProtKB">
        <authorList>
            <consortium name="EnsemblMetazoa"/>
        </authorList>
    </citation>
    <scope>IDENTIFICATION</scope>
</reference>
<evidence type="ECO:0000256" key="9">
    <source>
        <dbReference type="SAM" id="Coils"/>
    </source>
</evidence>
<evidence type="ECO:0000256" key="2">
    <source>
        <dbReference type="ARBA" id="ARBA00004430"/>
    </source>
</evidence>
<dbReference type="InterPro" id="IPR042576">
    <property type="entry name" value="TRAF3IP1_N_sf"/>
</dbReference>
<keyword evidence="7" id="KW-0966">Cell projection</keyword>
<sequence>MSQKIEKVNPRLIKSNIDLWSKIVKRPAITEKILSRPPFRFLFDLTTMTIKTTGYLRGLYTEDEFNFENVNSNKETKMAFLDKLIEVIGLINPKFSLDIKSSKIVSGVECEKTNKFLNEFAKCVLDKRPFVESVERLRKDHHQQQTTNPSRKESSASSMGINRKSSIQQSSSNQKSQNRNHSLVSSDHNQPSLSSLSKTDESSMKNKNRKQSIQSSSLSSSVTKRSNQSKLNDRSQMKNSNFNSDQIKIDVDNNNDNDNNLKRNDIEDADDVDGDEEDHNNLDSEKSFNRNHLNDQENEIESIYRSEERKEIETSAEHNNEPNKIIDSISNIDQNDILSEEKAPKFLSENVLNIELNTKFPYEKNAQEKFTDRIINDVSSDHQTDSEQKNRKNFDDNSNTIVVPIDYDEGADDEIVQADKNSMNNKHDDDVLDSRREDQQKNSLKKNFLSESQDLMQRSIKEKIRQSTEINSEMISESSNDVPMRQSARPKSSRPAPPRVMTASRSRLNALNENRVERLSGETTAQSSANIWTPTTIDDKNDEFLISSQKLQESFLTDAIEDPMDIDDSNHNDFYDSGGGDGNKGHLVKQIMKTKQELEGQIKTNQSVMNESMLSSSSPIASVNDTDRLKSDVQSLCQMIGTLSKTMAYLHEDVGPMFDELKKWQNEYQNNCREIKKLRIAIDSDAEPLIKELDSIEKQVEDLNNEIRLTKSNIFRNTENLFKLIETL</sequence>
<dbReference type="AlphaFoldDB" id="A0A834VIB1"/>
<evidence type="ECO:0000256" key="5">
    <source>
        <dbReference type="ARBA" id="ARBA00023054"/>
    </source>
</evidence>
<evidence type="ECO:0000259" key="12">
    <source>
        <dbReference type="Pfam" id="PF17749"/>
    </source>
</evidence>
<feature type="compositionally biased region" description="Basic and acidic residues" evidence="10">
    <location>
        <begin position="302"/>
        <end position="321"/>
    </location>
</feature>
<comment type="subcellular location">
    <subcellularLocation>
        <location evidence="2">Cytoplasm</location>
        <location evidence="2">Cytoskeleton</location>
        <location evidence="2">Cilium axoneme</location>
    </subcellularLocation>
    <subcellularLocation>
        <location evidence="1">Cytoplasm</location>
        <location evidence="1">Cytoskeleton</location>
        <location evidence="1">Cilium basal body</location>
    </subcellularLocation>
</comment>
<feature type="compositionally biased region" description="Acidic residues" evidence="10">
    <location>
        <begin position="406"/>
        <end position="416"/>
    </location>
</feature>
<accession>A0A834VIB1</accession>
<comment type="similarity">
    <text evidence="8">Belongs to the TRAF3IP1 family.</text>
</comment>
<evidence type="ECO:0000259" key="11">
    <source>
        <dbReference type="Pfam" id="PF10243"/>
    </source>
</evidence>
<feature type="region of interest" description="Disordered" evidence="10">
    <location>
        <begin position="137"/>
        <end position="323"/>
    </location>
</feature>
<dbReference type="GO" id="GO:0070507">
    <property type="term" value="P:regulation of microtubule cytoskeleton organization"/>
    <property type="evidence" value="ECO:0007669"/>
    <property type="project" value="TreeGrafter"/>
</dbReference>
<name>A0A834VIB1_SARSC</name>
<evidence type="ECO:0000256" key="3">
    <source>
        <dbReference type="ARBA" id="ARBA00022490"/>
    </source>
</evidence>
<feature type="compositionally biased region" description="Polar residues" evidence="10">
    <location>
        <begin position="237"/>
        <end position="246"/>
    </location>
</feature>
<keyword evidence="4" id="KW-0970">Cilium biogenesis/degradation</keyword>
<feature type="compositionally biased region" description="Acidic residues" evidence="10">
    <location>
        <begin position="267"/>
        <end position="278"/>
    </location>
</feature>
<evidence type="ECO:0000313" key="13">
    <source>
        <dbReference type="EMBL" id="KAF7494683.1"/>
    </source>
</evidence>
<proteinExistence type="inferred from homology"/>
<reference evidence="13" key="2">
    <citation type="submission" date="2020-01" db="EMBL/GenBank/DDBJ databases">
        <authorList>
            <person name="Korhonen P.K.K."/>
            <person name="Guangxu M.G."/>
            <person name="Wang T.W."/>
            <person name="Stroehlein A.J.S."/>
            <person name="Young N.D."/>
            <person name="Ang C.-S.A."/>
            <person name="Fernando D.W.F."/>
            <person name="Lu H.L."/>
            <person name="Taylor S.T."/>
            <person name="Ehtesham M.E.M."/>
            <person name="Najaraj S.H.N."/>
            <person name="Harsha G.H.G."/>
            <person name="Madugundu A.M."/>
            <person name="Renuse S.R."/>
            <person name="Holt D.H."/>
            <person name="Pandey A.P."/>
            <person name="Papenfuss A.P."/>
            <person name="Gasser R.B.G."/>
            <person name="Fischer K.F."/>
        </authorList>
    </citation>
    <scope>NUCLEOTIDE SEQUENCE</scope>
    <source>
        <strain evidence="13">SSS_KF_BRIS2020</strain>
    </source>
</reference>
<dbReference type="InterPro" id="IPR041476">
    <property type="entry name" value="TRAF3IP1_C"/>
</dbReference>
<dbReference type="GO" id="GO:0042073">
    <property type="term" value="P:intraciliary transport"/>
    <property type="evidence" value="ECO:0007669"/>
    <property type="project" value="TreeGrafter"/>
</dbReference>
<organism evidence="13">
    <name type="scientific">Sarcoptes scabiei</name>
    <name type="common">Itch mite</name>
    <name type="synonym">Acarus scabiei</name>
    <dbReference type="NCBI Taxonomy" id="52283"/>
    <lineage>
        <taxon>Eukaryota</taxon>
        <taxon>Metazoa</taxon>
        <taxon>Ecdysozoa</taxon>
        <taxon>Arthropoda</taxon>
        <taxon>Chelicerata</taxon>
        <taxon>Arachnida</taxon>
        <taxon>Acari</taxon>
        <taxon>Acariformes</taxon>
        <taxon>Sarcoptiformes</taxon>
        <taxon>Astigmata</taxon>
        <taxon>Psoroptidia</taxon>
        <taxon>Sarcoptoidea</taxon>
        <taxon>Sarcoptidae</taxon>
        <taxon>Sarcoptinae</taxon>
        <taxon>Sarcoptes</taxon>
    </lineage>
</organism>
<dbReference type="Gene3D" id="1.10.418.50">
    <property type="entry name" value="Microtubule-binding protein MIP-T3"/>
    <property type="match status" value="1"/>
</dbReference>
<feature type="compositionally biased region" description="Low complexity" evidence="10">
    <location>
        <begin position="467"/>
        <end position="494"/>
    </location>
</feature>
<gene>
    <name evidence="13" type="ORF">SSS_2217</name>
</gene>
<feature type="compositionally biased region" description="Polar residues" evidence="10">
    <location>
        <begin position="144"/>
        <end position="160"/>
    </location>
</feature>
<dbReference type="GO" id="GO:0030992">
    <property type="term" value="C:intraciliary transport particle B"/>
    <property type="evidence" value="ECO:0007669"/>
    <property type="project" value="TreeGrafter"/>
</dbReference>
<feature type="compositionally biased region" description="Basic and acidic residues" evidence="10">
    <location>
        <begin position="379"/>
        <end position="395"/>
    </location>
</feature>
<evidence type="ECO:0000256" key="6">
    <source>
        <dbReference type="ARBA" id="ARBA00023212"/>
    </source>
</evidence>
<reference evidence="15" key="1">
    <citation type="journal article" date="2020" name="PLoS Negl. Trop. Dis.">
        <title>High-quality nuclear genome for Sarcoptes scabiei-A critical resource for a neglected parasite.</title>
        <authorList>
            <person name="Korhonen P.K."/>
            <person name="Gasser R.B."/>
            <person name="Ma G."/>
            <person name="Wang T."/>
            <person name="Stroehlein A.J."/>
            <person name="Young N.D."/>
            <person name="Ang C.S."/>
            <person name="Fernando D.D."/>
            <person name="Lu H.C."/>
            <person name="Taylor S."/>
            <person name="Reynolds S.L."/>
            <person name="Mofiz E."/>
            <person name="Najaraj S.H."/>
            <person name="Gowda H."/>
            <person name="Madugundu A."/>
            <person name="Renuse S."/>
            <person name="Holt D."/>
            <person name="Pandey A."/>
            <person name="Papenfuss A.T."/>
            <person name="Fischer K."/>
        </authorList>
    </citation>
    <scope>NUCLEOTIDE SEQUENCE [LARGE SCALE GENOMIC DNA]</scope>
</reference>
<dbReference type="Proteomes" id="UP000070412">
    <property type="component" value="Unassembled WGS sequence"/>
</dbReference>
<dbReference type="PANTHER" id="PTHR31363">
    <property type="entry name" value="TRAF3-INTERACTING PROTEIN 1"/>
    <property type="match status" value="1"/>
</dbReference>
<keyword evidence="15" id="KW-1185">Reference proteome</keyword>
<feature type="domain" description="TRAF3-interacting protein 1 N-terminal" evidence="11">
    <location>
        <begin position="14"/>
        <end position="124"/>
    </location>
</feature>
<evidence type="ECO:0000313" key="15">
    <source>
        <dbReference type="Proteomes" id="UP000070412"/>
    </source>
</evidence>
<feature type="compositionally biased region" description="Polar residues" evidence="10">
    <location>
        <begin position="181"/>
        <end position="191"/>
    </location>
</feature>
<protein>
    <submittedName>
        <fullName evidence="13">TRAF3-interacting protein 1</fullName>
    </submittedName>
</protein>